<protein>
    <submittedName>
        <fullName evidence="2">Uncharacterized protein</fullName>
    </submittedName>
</protein>
<feature type="region of interest" description="Disordered" evidence="1">
    <location>
        <begin position="15"/>
        <end position="87"/>
    </location>
</feature>
<organism evidence="2 3">
    <name type="scientific">Anaeromyxobacter diazotrophicus</name>
    <dbReference type="NCBI Taxonomy" id="2590199"/>
    <lineage>
        <taxon>Bacteria</taxon>
        <taxon>Pseudomonadati</taxon>
        <taxon>Myxococcota</taxon>
        <taxon>Myxococcia</taxon>
        <taxon>Myxococcales</taxon>
        <taxon>Cystobacterineae</taxon>
        <taxon>Anaeromyxobacteraceae</taxon>
        <taxon>Anaeromyxobacter</taxon>
    </lineage>
</organism>
<keyword evidence="3" id="KW-1185">Reference proteome</keyword>
<feature type="compositionally biased region" description="Basic and acidic residues" evidence="1">
    <location>
        <begin position="69"/>
        <end position="87"/>
    </location>
</feature>
<feature type="compositionally biased region" description="Basic residues" evidence="1">
    <location>
        <begin position="57"/>
        <end position="67"/>
    </location>
</feature>
<proteinExistence type="predicted"/>
<gene>
    <name evidence="2" type="ORF">AMYX_04690</name>
</gene>
<dbReference type="EMBL" id="BJTG01000001">
    <property type="protein sequence ID" value="GEJ55728.1"/>
    <property type="molecule type" value="Genomic_DNA"/>
</dbReference>
<feature type="compositionally biased region" description="Low complexity" evidence="1">
    <location>
        <begin position="38"/>
        <end position="47"/>
    </location>
</feature>
<comment type="caution">
    <text evidence="2">The sequence shown here is derived from an EMBL/GenBank/DDBJ whole genome shotgun (WGS) entry which is preliminary data.</text>
</comment>
<reference evidence="3" key="1">
    <citation type="journal article" date="2020" name="Appl. Environ. Microbiol.">
        <title>Diazotrophic Anaeromyxobacter Isolates from Soils.</title>
        <authorList>
            <person name="Masuda Y."/>
            <person name="Yamanaka H."/>
            <person name="Xu Z.X."/>
            <person name="Shiratori Y."/>
            <person name="Aono T."/>
            <person name="Amachi S."/>
            <person name="Senoo K."/>
            <person name="Itoh H."/>
        </authorList>
    </citation>
    <scope>NUCLEOTIDE SEQUENCE [LARGE SCALE GENOMIC DNA]</scope>
    <source>
        <strain evidence="3">R267</strain>
    </source>
</reference>
<evidence type="ECO:0000313" key="3">
    <source>
        <dbReference type="Proteomes" id="UP000503640"/>
    </source>
</evidence>
<accession>A0A7I9VHX8</accession>
<evidence type="ECO:0000313" key="2">
    <source>
        <dbReference type="EMBL" id="GEJ55728.1"/>
    </source>
</evidence>
<dbReference type="AlphaFoldDB" id="A0A7I9VHX8"/>
<dbReference type="RefSeq" id="WP_176062507.1">
    <property type="nucleotide sequence ID" value="NZ_BJTG01000001.1"/>
</dbReference>
<name>A0A7I9VHX8_9BACT</name>
<sequence length="87" mass="9848">MTRAEMFRYLAERSGLKRVKQPRASASAAHRAEEPHNASARAGRSAGYALEPSGGRVSRKSTRKSANRQKTDVQFRMKRRVQELQPH</sequence>
<evidence type="ECO:0000256" key="1">
    <source>
        <dbReference type="SAM" id="MobiDB-lite"/>
    </source>
</evidence>
<dbReference type="Proteomes" id="UP000503640">
    <property type="component" value="Unassembled WGS sequence"/>
</dbReference>